<sequence>MAAKKGRQATRGGNGAQKPAWLWVLVGMLLGIGLMLVVLGKDWAPLLRKKNLPQPNPEATAPRESEPPVAEAKPKKNFDFYQVLPEAEVVIPDAELSAKAKAEQQARANAAANPTGQPATAPATPAATPAAGRYILQAGSYPDPKAADEVKAKLAMVGFVAQVQPVAINGKTWHRVRLGPYASASELESAKRSLADNGISAIALKETAGQ</sequence>
<feature type="transmembrane region" description="Helical" evidence="2">
    <location>
        <begin position="20"/>
        <end position="40"/>
    </location>
</feature>
<dbReference type="InterPro" id="IPR007730">
    <property type="entry name" value="SPOR-like_dom"/>
</dbReference>
<feature type="region of interest" description="Disordered" evidence="1">
    <location>
        <begin position="52"/>
        <end position="72"/>
    </location>
</feature>
<dbReference type="SUPFAM" id="SSF110997">
    <property type="entry name" value="Sporulation related repeat"/>
    <property type="match status" value="1"/>
</dbReference>
<comment type="caution">
    <text evidence="4">The sequence shown here is derived from an EMBL/GenBank/DDBJ whole genome shotgun (WGS) entry which is preliminary data.</text>
</comment>
<dbReference type="PANTHER" id="PTHR38687:SF1">
    <property type="entry name" value="CELL DIVISION PROTEIN DEDD"/>
    <property type="match status" value="1"/>
</dbReference>
<keyword evidence="2" id="KW-0812">Transmembrane</keyword>
<keyword evidence="5" id="KW-1185">Reference proteome</keyword>
<protein>
    <recommendedName>
        <fullName evidence="3">SPOR domain-containing protein</fullName>
    </recommendedName>
</protein>
<dbReference type="PANTHER" id="PTHR38687">
    <property type="entry name" value="CELL DIVISION PROTEIN DEDD-RELATED"/>
    <property type="match status" value="1"/>
</dbReference>
<evidence type="ECO:0000259" key="3">
    <source>
        <dbReference type="PROSITE" id="PS51724"/>
    </source>
</evidence>
<dbReference type="Proteomes" id="UP001501523">
    <property type="component" value="Unassembled WGS sequence"/>
</dbReference>
<name>A0ABN1IEY6_9GAMM</name>
<keyword evidence="2" id="KW-0472">Membrane</keyword>
<evidence type="ECO:0000256" key="2">
    <source>
        <dbReference type="SAM" id="Phobius"/>
    </source>
</evidence>
<proteinExistence type="predicted"/>
<feature type="region of interest" description="Disordered" evidence="1">
    <location>
        <begin position="101"/>
        <end position="126"/>
    </location>
</feature>
<feature type="compositionally biased region" description="Low complexity" evidence="1">
    <location>
        <begin position="105"/>
        <end position="126"/>
    </location>
</feature>
<gene>
    <name evidence="4" type="ORF">GCM10009105_12050</name>
</gene>
<evidence type="ECO:0000256" key="1">
    <source>
        <dbReference type="SAM" id="MobiDB-lite"/>
    </source>
</evidence>
<accession>A0ABN1IEY6</accession>
<evidence type="ECO:0000313" key="4">
    <source>
        <dbReference type="EMBL" id="GAA0710699.1"/>
    </source>
</evidence>
<keyword evidence="2" id="KW-1133">Transmembrane helix</keyword>
<dbReference type="RefSeq" id="WP_343788208.1">
    <property type="nucleotide sequence ID" value="NZ_BAAAEU010000006.1"/>
</dbReference>
<dbReference type="EMBL" id="BAAAEU010000006">
    <property type="protein sequence ID" value="GAA0710699.1"/>
    <property type="molecule type" value="Genomic_DNA"/>
</dbReference>
<dbReference type="InterPro" id="IPR036680">
    <property type="entry name" value="SPOR-like_sf"/>
</dbReference>
<dbReference type="Gene3D" id="3.30.70.1070">
    <property type="entry name" value="Sporulation related repeat"/>
    <property type="match status" value="1"/>
</dbReference>
<feature type="domain" description="SPOR" evidence="3">
    <location>
        <begin position="128"/>
        <end position="207"/>
    </location>
</feature>
<dbReference type="InterPro" id="IPR052521">
    <property type="entry name" value="Cell_div_SPOR-domain"/>
</dbReference>
<dbReference type="Pfam" id="PF05036">
    <property type="entry name" value="SPOR"/>
    <property type="match status" value="1"/>
</dbReference>
<reference evidence="4 5" key="1">
    <citation type="journal article" date="2019" name="Int. J. Syst. Evol. Microbiol.">
        <title>The Global Catalogue of Microorganisms (GCM) 10K type strain sequencing project: providing services to taxonomists for standard genome sequencing and annotation.</title>
        <authorList>
            <consortium name="The Broad Institute Genomics Platform"/>
            <consortium name="The Broad Institute Genome Sequencing Center for Infectious Disease"/>
            <person name="Wu L."/>
            <person name="Ma J."/>
        </authorList>
    </citation>
    <scope>NUCLEOTIDE SEQUENCE [LARGE SCALE GENOMIC DNA]</scope>
    <source>
        <strain evidence="4 5">JCM 15421</strain>
    </source>
</reference>
<feature type="compositionally biased region" description="Basic and acidic residues" evidence="1">
    <location>
        <begin position="61"/>
        <end position="72"/>
    </location>
</feature>
<organism evidence="4 5">
    <name type="scientific">Dokdonella soli</name>
    <dbReference type="NCBI Taxonomy" id="529810"/>
    <lineage>
        <taxon>Bacteria</taxon>
        <taxon>Pseudomonadati</taxon>
        <taxon>Pseudomonadota</taxon>
        <taxon>Gammaproteobacteria</taxon>
        <taxon>Lysobacterales</taxon>
        <taxon>Rhodanobacteraceae</taxon>
        <taxon>Dokdonella</taxon>
    </lineage>
</organism>
<dbReference type="PROSITE" id="PS51724">
    <property type="entry name" value="SPOR"/>
    <property type="match status" value="1"/>
</dbReference>
<evidence type="ECO:0000313" key="5">
    <source>
        <dbReference type="Proteomes" id="UP001501523"/>
    </source>
</evidence>